<evidence type="ECO:0000256" key="8">
    <source>
        <dbReference type="ARBA" id="ARBA00022927"/>
    </source>
</evidence>
<gene>
    <name evidence="13" type="ORF">CAL22_10380</name>
</gene>
<evidence type="ECO:0000256" key="1">
    <source>
        <dbReference type="ARBA" id="ARBA00004241"/>
    </source>
</evidence>
<accession>A0A261VNS1</accession>
<dbReference type="Proteomes" id="UP000216429">
    <property type="component" value="Unassembled WGS sequence"/>
</dbReference>
<organism evidence="13 14">
    <name type="scientific">Bordetella genomosp. 12</name>
    <dbReference type="NCBI Taxonomy" id="463035"/>
    <lineage>
        <taxon>Bacteria</taxon>
        <taxon>Pseudomonadati</taxon>
        <taxon>Pseudomonadota</taxon>
        <taxon>Betaproteobacteria</taxon>
        <taxon>Burkholderiales</taxon>
        <taxon>Alcaligenaceae</taxon>
        <taxon>Bordetella</taxon>
    </lineage>
</organism>
<dbReference type="InterPro" id="IPR008635">
    <property type="entry name" value="Coiled_stalk_dom"/>
</dbReference>
<dbReference type="InterPro" id="IPR011049">
    <property type="entry name" value="Serralysin-like_metalloprot_C"/>
</dbReference>
<dbReference type="Pfam" id="PF05662">
    <property type="entry name" value="YadA_stalk"/>
    <property type="match status" value="2"/>
</dbReference>
<dbReference type="Pfam" id="PF03895">
    <property type="entry name" value="YadA_anchor"/>
    <property type="match status" value="1"/>
</dbReference>
<evidence type="ECO:0000256" key="6">
    <source>
        <dbReference type="ARBA" id="ARBA00022692"/>
    </source>
</evidence>
<dbReference type="Gene3D" id="1.20.5.170">
    <property type="match status" value="1"/>
</dbReference>
<protein>
    <recommendedName>
        <fullName evidence="15">Trimeric autotransporter adhesin YadA-like C-terminal membrane anchor domain-containing protein</fullName>
    </recommendedName>
</protein>
<evidence type="ECO:0000259" key="12">
    <source>
        <dbReference type="Pfam" id="PF05662"/>
    </source>
</evidence>
<evidence type="ECO:0000313" key="14">
    <source>
        <dbReference type="Proteomes" id="UP000216429"/>
    </source>
</evidence>
<feature type="domain" description="Trimeric autotransporter adhesin YadA-like C-terminal membrane anchor" evidence="11">
    <location>
        <begin position="124"/>
        <end position="184"/>
    </location>
</feature>
<keyword evidence="7" id="KW-0732">Signal</keyword>
<dbReference type="GO" id="GO:0009986">
    <property type="term" value="C:cell surface"/>
    <property type="evidence" value="ECO:0007669"/>
    <property type="project" value="UniProtKB-SubCell"/>
</dbReference>
<comment type="similarity">
    <text evidence="3">Belongs to the autotransporter-2 (AT-2) (TC 1.B.40) family.</text>
</comment>
<comment type="caution">
    <text evidence="13">The sequence shown here is derived from an EMBL/GenBank/DDBJ whole genome shotgun (WGS) entry which is preliminary data.</text>
</comment>
<dbReference type="GO" id="GO:0015031">
    <property type="term" value="P:protein transport"/>
    <property type="evidence" value="ECO:0007669"/>
    <property type="project" value="UniProtKB-KW"/>
</dbReference>
<evidence type="ECO:0000313" key="13">
    <source>
        <dbReference type="EMBL" id="OZI75220.1"/>
    </source>
</evidence>
<keyword evidence="8" id="KW-0653">Protein transport</keyword>
<proteinExistence type="inferred from homology"/>
<keyword evidence="9" id="KW-0472">Membrane</keyword>
<evidence type="ECO:0000259" key="11">
    <source>
        <dbReference type="Pfam" id="PF03895"/>
    </source>
</evidence>
<evidence type="ECO:0000256" key="2">
    <source>
        <dbReference type="ARBA" id="ARBA00004442"/>
    </source>
</evidence>
<evidence type="ECO:0008006" key="15">
    <source>
        <dbReference type="Google" id="ProtNLM"/>
    </source>
</evidence>
<evidence type="ECO:0000256" key="4">
    <source>
        <dbReference type="ARBA" id="ARBA00022448"/>
    </source>
</evidence>
<keyword evidence="4" id="KW-0813">Transport</keyword>
<dbReference type="InterPro" id="IPR005594">
    <property type="entry name" value="YadA_C"/>
</dbReference>
<keyword evidence="5" id="KW-1134">Transmembrane beta strand</keyword>
<reference evidence="14" key="1">
    <citation type="submission" date="2017-05" db="EMBL/GenBank/DDBJ databases">
        <title>Complete and WGS of Bordetella genogroups.</title>
        <authorList>
            <person name="Spilker T."/>
            <person name="Lipuma J."/>
        </authorList>
    </citation>
    <scope>NUCLEOTIDE SEQUENCE [LARGE SCALE GENOMIC DNA]</scope>
    <source>
        <strain evidence="14">AU6712</strain>
    </source>
</reference>
<evidence type="ECO:0000256" key="3">
    <source>
        <dbReference type="ARBA" id="ARBA00005848"/>
    </source>
</evidence>
<evidence type="ECO:0000256" key="5">
    <source>
        <dbReference type="ARBA" id="ARBA00022452"/>
    </source>
</evidence>
<name>A0A261VNS1_9BORD</name>
<dbReference type="EMBL" id="NEVU01000002">
    <property type="protein sequence ID" value="OZI75220.1"/>
    <property type="molecule type" value="Genomic_DNA"/>
</dbReference>
<comment type="subcellular location">
    <subcellularLocation>
        <location evidence="2">Cell outer membrane</location>
    </subcellularLocation>
    <subcellularLocation>
        <location evidence="1">Cell surface</location>
    </subcellularLocation>
</comment>
<dbReference type="InterPro" id="IPR045584">
    <property type="entry name" value="Pilin-like"/>
</dbReference>
<evidence type="ECO:0000256" key="10">
    <source>
        <dbReference type="ARBA" id="ARBA00023237"/>
    </source>
</evidence>
<feature type="domain" description="Trimeric autotransporter adhesin YadA-like stalk" evidence="12">
    <location>
        <begin position="70"/>
        <end position="111"/>
    </location>
</feature>
<sequence length="184" mass="18204">MTNVAAGVVSATSTDAVNGSQLHGTNELINTVIEGKAGLVQQQTSDGDVTVAKNSGGTTVNVSGTSGDRRLSGVADGRAPNDAATVNQLAGLSNQVGNLDGRINRVENRANAGVASALAAAGLPQAYLPGKSMLSMAGGSWNGETGLALGLSAVSDNGSWVVKGNATTSSRGDFGGSVGVGYQW</sequence>
<evidence type="ECO:0000256" key="9">
    <source>
        <dbReference type="ARBA" id="ARBA00023136"/>
    </source>
</evidence>
<evidence type="ECO:0000256" key="7">
    <source>
        <dbReference type="ARBA" id="ARBA00022729"/>
    </source>
</evidence>
<dbReference type="Gene3D" id="3.30.1300.30">
    <property type="entry name" value="GSPII I/J protein-like"/>
    <property type="match status" value="1"/>
</dbReference>
<keyword evidence="6" id="KW-0812">Transmembrane</keyword>
<keyword evidence="14" id="KW-1185">Reference proteome</keyword>
<dbReference type="GO" id="GO:0009279">
    <property type="term" value="C:cell outer membrane"/>
    <property type="evidence" value="ECO:0007669"/>
    <property type="project" value="UniProtKB-SubCell"/>
</dbReference>
<keyword evidence="10" id="KW-0998">Cell outer membrane</keyword>
<dbReference type="AlphaFoldDB" id="A0A261VNS1"/>
<dbReference type="SUPFAM" id="SSF54523">
    <property type="entry name" value="Pili subunits"/>
    <property type="match status" value="1"/>
</dbReference>
<dbReference type="SUPFAM" id="SSF101967">
    <property type="entry name" value="Adhesin YadA, collagen-binding domain"/>
    <property type="match status" value="1"/>
</dbReference>
<feature type="domain" description="Trimeric autotransporter adhesin YadA-like stalk" evidence="12">
    <location>
        <begin position="2"/>
        <end position="43"/>
    </location>
</feature>